<sequence length="131" mass="13732">MGAISGKVRENHYIIASLCIECGVCGMACASSAVKDPSGNVCKKVSLKERPKPVVDQKFCSGCEACVTICPFNCLGINSAIMPFEINGSAALITPADCVSCGECERICIKNAIVLEEAQKKIVSGDSILIT</sequence>
<feature type="domain" description="4Fe-4S ferredoxin-type" evidence="5">
    <location>
        <begin position="51"/>
        <end position="80"/>
    </location>
</feature>
<dbReference type="EMBL" id="BAOS01000032">
    <property type="protein sequence ID" value="GAX62442.1"/>
    <property type="molecule type" value="Genomic_DNA"/>
</dbReference>
<organism evidence="6 7">
    <name type="scientific">Candidatus Scalindua japonica</name>
    <dbReference type="NCBI Taxonomy" id="1284222"/>
    <lineage>
        <taxon>Bacteria</taxon>
        <taxon>Pseudomonadati</taxon>
        <taxon>Planctomycetota</taxon>
        <taxon>Candidatus Brocadiia</taxon>
        <taxon>Candidatus Brocadiales</taxon>
        <taxon>Candidatus Scalinduaceae</taxon>
        <taxon>Candidatus Scalindua</taxon>
    </lineage>
</organism>
<dbReference type="GO" id="GO:0046872">
    <property type="term" value="F:metal ion binding"/>
    <property type="evidence" value="ECO:0007669"/>
    <property type="project" value="UniProtKB-KW"/>
</dbReference>
<dbReference type="AlphaFoldDB" id="A0A286U2S9"/>
<evidence type="ECO:0000256" key="1">
    <source>
        <dbReference type="ARBA" id="ARBA00022485"/>
    </source>
</evidence>
<keyword evidence="1" id="KW-0004">4Fe-4S</keyword>
<evidence type="ECO:0000259" key="5">
    <source>
        <dbReference type="PROSITE" id="PS51379"/>
    </source>
</evidence>
<evidence type="ECO:0000313" key="6">
    <source>
        <dbReference type="EMBL" id="GAX62442.1"/>
    </source>
</evidence>
<protein>
    <submittedName>
        <fullName evidence="6">4Fe-4S ferredoxin iron-sulfur binding domain protein</fullName>
    </submittedName>
</protein>
<evidence type="ECO:0000256" key="4">
    <source>
        <dbReference type="ARBA" id="ARBA00023014"/>
    </source>
</evidence>
<evidence type="ECO:0000256" key="3">
    <source>
        <dbReference type="ARBA" id="ARBA00023004"/>
    </source>
</evidence>
<keyword evidence="3" id="KW-0408">Iron</keyword>
<dbReference type="SUPFAM" id="SSF54862">
    <property type="entry name" value="4Fe-4S ferredoxins"/>
    <property type="match status" value="1"/>
</dbReference>
<comment type="caution">
    <text evidence="6">The sequence shown here is derived from an EMBL/GenBank/DDBJ whole genome shotgun (WGS) entry which is preliminary data.</text>
</comment>
<dbReference type="InterPro" id="IPR017896">
    <property type="entry name" value="4Fe4S_Fe-S-bd"/>
</dbReference>
<dbReference type="Gene3D" id="3.30.70.20">
    <property type="match status" value="1"/>
</dbReference>
<name>A0A286U2S9_9BACT</name>
<dbReference type="PROSITE" id="PS51379">
    <property type="entry name" value="4FE4S_FER_2"/>
    <property type="match status" value="3"/>
</dbReference>
<evidence type="ECO:0000313" key="7">
    <source>
        <dbReference type="Proteomes" id="UP000218542"/>
    </source>
</evidence>
<dbReference type="PANTHER" id="PTHR43687:SF1">
    <property type="entry name" value="FERREDOXIN III"/>
    <property type="match status" value="1"/>
</dbReference>
<gene>
    <name evidence="6" type="ORF">SCALIN_C32_0001</name>
</gene>
<dbReference type="Pfam" id="PF13237">
    <property type="entry name" value="Fer4_10"/>
    <property type="match status" value="1"/>
</dbReference>
<evidence type="ECO:0000256" key="2">
    <source>
        <dbReference type="ARBA" id="ARBA00022723"/>
    </source>
</evidence>
<keyword evidence="4" id="KW-0411">Iron-sulfur</keyword>
<feature type="domain" description="4Fe-4S ferredoxin-type" evidence="5">
    <location>
        <begin position="10"/>
        <end position="39"/>
    </location>
</feature>
<feature type="domain" description="4Fe-4S ferredoxin-type" evidence="5">
    <location>
        <begin position="89"/>
        <end position="118"/>
    </location>
</feature>
<keyword evidence="2" id="KW-0479">Metal-binding</keyword>
<dbReference type="Proteomes" id="UP000218542">
    <property type="component" value="Unassembled WGS sequence"/>
</dbReference>
<keyword evidence="7" id="KW-1185">Reference proteome</keyword>
<reference evidence="7" key="1">
    <citation type="journal article" date="2017" name="Environ. Microbiol. Rep.">
        <title>Genetic Diversity of Marine Anaerobic Ammonium-Oxidizing Bacteria as Revealed by Genomic and Proteomic Analyses of 'Candidatus Scalindua japonica'.</title>
        <authorList>
            <person name="Oshiki M."/>
            <person name="Mizuto K."/>
            <person name="Kimura Z."/>
            <person name="Kindaichi T."/>
            <person name="Satoh H."/>
            <person name="Okabe S."/>
        </authorList>
    </citation>
    <scope>NUCLEOTIDE SEQUENCE [LARGE SCALE GENOMIC DNA]</scope>
    <source>
        <strain evidence="7">husup-a2</strain>
    </source>
</reference>
<dbReference type="GO" id="GO:0051539">
    <property type="term" value="F:4 iron, 4 sulfur cluster binding"/>
    <property type="evidence" value="ECO:0007669"/>
    <property type="project" value="UniProtKB-KW"/>
</dbReference>
<dbReference type="InterPro" id="IPR017900">
    <property type="entry name" value="4Fe4S_Fe_S_CS"/>
</dbReference>
<dbReference type="InterPro" id="IPR050572">
    <property type="entry name" value="Fe-S_Ferredoxin"/>
</dbReference>
<dbReference type="PROSITE" id="PS00198">
    <property type="entry name" value="4FE4S_FER_1"/>
    <property type="match status" value="1"/>
</dbReference>
<proteinExistence type="predicted"/>
<dbReference type="PANTHER" id="PTHR43687">
    <property type="entry name" value="ADENYLYLSULFATE REDUCTASE, BETA SUBUNIT"/>
    <property type="match status" value="1"/>
</dbReference>
<accession>A0A286U2S9</accession>